<dbReference type="Proteomes" id="UP000029723">
    <property type="component" value="Unassembled WGS sequence"/>
</dbReference>
<dbReference type="InterPro" id="IPR004410">
    <property type="entry name" value="Malonyl_CoA-ACP_transAc_FabD"/>
</dbReference>
<feature type="active site" evidence="7">
    <location>
        <position position="88"/>
    </location>
</feature>
<dbReference type="PANTHER" id="PTHR42681">
    <property type="entry name" value="MALONYL-COA-ACYL CARRIER PROTEIN TRANSACYLASE, MITOCHONDRIAL"/>
    <property type="match status" value="1"/>
</dbReference>
<evidence type="ECO:0000313" key="10">
    <source>
        <dbReference type="Proteomes" id="UP000029723"/>
    </source>
</evidence>
<dbReference type="InterPro" id="IPR001227">
    <property type="entry name" value="Ac_transferase_dom_sf"/>
</dbReference>
<dbReference type="PANTHER" id="PTHR42681:SF1">
    <property type="entry name" value="MALONYL-COA-ACYL CARRIER PROTEIN TRANSACYLASE, MITOCHONDRIAL"/>
    <property type="match status" value="1"/>
</dbReference>
<accession>A0A098YST9</accession>
<dbReference type="FunFam" id="3.30.70.250:FF:000001">
    <property type="entry name" value="Malonyl CoA-acyl carrier protein transacylase"/>
    <property type="match status" value="1"/>
</dbReference>
<keyword evidence="3 6" id="KW-0808">Transferase</keyword>
<dbReference type="EMBL" id="JRPQ01000072">
    <property type="protein sequence ID" value="KGI22367.1"/>
    <property type="molecule type" value="Genomic_DNA"/>
</dbReference>
<evidence type="ECO:0000313" key="9">
    <source>
        <dbReference type="EMBL" id="KGI22367.1"/>
    </source>
</evidence>
<evidence type="ECO:0000256" key="5">
    <source>
        <dbReference type="ARBA" id="ARBA00048462"/>
    </source>
</evidence>
<dbReference type="GO" id="GO:0006633">
    <property type="term" value="P:fatty acid biosynthetic process"/>
    <property type="evidence" value="ECO:0007669"/>
    <property type="project" value="TreeGrafter"/>
</dbReference>
<name>A0A098YST9_9BACT</name>
<sequence length="294" mass="31391">MKAFVFPGQGSQFVGMGKELYENNQTAKKLFDKANEVLGYRITDIMFDGTDEQLKETKVTQPAVFLHSVISALCMGDAFKPDMVAGHSLGEFSALVAAGALSFEDGLKLVYARAMAMQKACEVAPGTMAAIIGLPDEKVEEICQEVSKEGKVVIPANYNCPGQLVISGDKEGIEEACEKLKAAGAKRALPLKVGGAFHSPLMQPAKDELQKAIEATTVNTPQCPVYQNVDGKPYTDAAKIKANLIAQLTSSVRWTTTVQNMIADGATDFTECGPGKALQGMIGRISKEVTVHGI</sequence>
<dbReference type="PIRSF" id="PIRSF000446">
    <property type="entry name" value="Mct"/>
    <property type="match status" value="1"/>
</dbReference>
<dbReference type="Gene3D" id="3.30.70.250">
    <property type="entry name" value="Malonyl-CoA ACP transacylase, ACP-binding"/>
    <property type="match status" value="1"/>
</dbReference>
<comment type="catalytic activity">
    <reaction evidence="5 6">
        <text>holo-[ACP] + malonyl-CoA = malonyl-[ACP] + CoA</text>
        <dbReference type="Rhea" id="RHEA:41792"/>
        <dbReference type="Rhea" id="RHEA-COMP:9623"/>
        <dbReference type="Rhea" id="RHEA-COMP:9685"/>
        <dbReference type="ChEBI" id="CHEBI:57287"/>
        <dbReference type="ChEBI" id="CHEBI:57384"/>
        <dbReference type="ChEBI" id="CHEBI:64479"/>
        <dbReference type="ChEBI" id="CHEBI:78449"/>
        <dbReference type="EC" id="2.3.1.39"/>
    </reaction>
</comment>
<dbReference type="InterPro" id="IPR050858">
    <property type="entry name" value="Mal-CoA-ACP_Trans/PKS_FabD"/>
</dbReference>
<dbReference type="RefSeq" id="WP_036926856.1">
    <property type="nucleotide sequence ID" value="NZ_JRPQ01000072.1"/>
</dbReference>
<dbReference type="OrthoDB" id="9805460at2"/>
<gene>
    <name evidence="9" type="ORF">HMPREF9304_04830</name>
</gene>
<dbReference type="SUPFAM" id="SSF52151">
    <property type="entry name" value="FabD/lysophospholipase-like"/>
    <property type="match status" value="1"/>
</dbReference>
<dbReference type="Gene3D" id="3.40.366.10">
    <property type="entry name" value="Malonyl-Coenzyme A Acyl Carrier Protein, domain 2"/>
    <property type="match status" value="1"/>
</dbReference>
<dbReference type="NCBIfam" id="TIGR00128">
    <property type="entry name" value="fabD"/>
    <property type="match status" value="1"/>
</dbReference>
<dbReference type="Pfam" id="PF00698">
    <property type="entry name" value="Acyl_transf_1"/>
    <property type="match status" value="1"/>
</dbReference>
<dbReference type="InterPro" id="IPR024925">
    <property type="entry name" value="Malonyl_CoA-ACP_transAc"/>
</dbReference>
<dbReference type="InterPro" id="IPR016035">
    <property type="entry name" value="Acyl_Trfase/lysoPLipase"/>
</dbReference>
<evidence type="ECO:0000256" key="7">
    <source>
        <dbReference type="PIRSR" id="PIRSR000446-1"/>
    </source>
</evidence>
<evidence type="ECO:0000256" key="1">
    <source>
        <dbReference type="ARBA" id="ARBA00013258"/>
    </source>
</evidence>
<dbReference type="AlphaFoldDB" id="A0A098YST9"/>
<proteinExistence type="inferred from homology"/>
<evidence type="ECO:0000256" key="2">
    <source>
        <dbReference type="ARBA" id="ARBA00018953"/>
    </source>
</evidence>
<evidence type="ECO:0000259" key="8">
    <source>
        <dbReference type="SMART" id="SM00827"/>
    </source>
</evidence>
<protein>
    <recommendedName>
        <fullName evidence="2 6">Malonyl CoA-acyl carrier protein transacylase</fullName>
        <ecNumber evidence="1 6">2.3.1.39</ecNumber>
    </recommendedName>
</protein>
<dbReference type="InterPro" id="IPR014043">
    <property type="entry name" value="Acyl_transferase_dom"/>
</dbReference>
<dbReference type="EC" id="2.3.1.39" evidence="1 6"/>
<evidence type="ECO:0000256" key="6">
    <source>
        <dbReference type="PIRNR" id="PIRNR000446"/>
    </source>
</evidence>
<feature type="active site" evidence="7">
    <location>
        <position position="198"/>
    </location>
</feature>
<dbReference type="InterPro" id="IPR016036">
    <property type="entry name" value="Malonyl_transacylase_ACP-bd"/>
</dbReference>
<dbReference type="GO" id="GO:0005829">
    <property type="term" value="C:cytosol"/>
    <property type="evidence" value="ECO:0007669"/>
    <property type="project" value="TreeGrafter"/>
</dbReference>
<comment type="similarity">
    <text evidence="6">Belongs to the fabD family.</text>
</comment>
<feature type="domain" description="Malonyl-CoA:ACP transacylase (MAT)" evidence="8">
    <location>
        <begin position="5"/>
        <end position="294"/>
    </location>
</feature>
<dbReference type="SUPFAM" id="SSF55048">
    <property type="entry name" value="Probable ACP-binding domain of malonyl-CoA ACP transacylase"/>
    <property type="match status" value="1"/>
</dbReference>
<dbReference type="SMART" id="SM00827">
    <property type="entry name" value="PKS_AT"/>
    <property type="match status" value="1"/>
</dbReference>
<evidence type="ECO:0000256" key="3">
    <source>
        <dbReference type="ARBA" id="ARBA00022679"/>
    </source>
</evidence>
<organism evidence="9 10">
    <name type="scientific">Hoylesella timonensis S9-PR14</name>
    <dbReference type="NCBI Taxonomy" id="1401062"/>
    <lineage>
        <taxon>Bacteria</taxon>
        <taxon>Pseudomonadati</taxon>
        <taxon>Bacteroidota</taxon>
        <taxon>Bacteroidia</taxon>
        <taxon>Bacteroidales</taxon>
        <taxon>Prevotellaceae</taxon>
        <taxon>Hoylesella</taxon>
    </lineage>
</organism>
<reference evidence="9 10" key="1">
    <citation type="submission" date="2014-07" db="EMBL/GenBank/DDBJ databases">
        <authorList>
            <person name="McCorrison J."/>
            <person name="Sanka R."/>
            <person name="Torralba M."/>
            <person name="Gillis M."/>
            <person name="Haft D.H."/>
            <person name="Methe B."/>
            <person name="Sutton G."/>
            <person name="Nelson K.E."/>
        </authorList>
    </citation>
    <scope>NUCLEOTIDE SEQUENCE [LARGE SCALE GENOMIC DNA]</scope>
    <source>
        <strain evidence="9 10">S9-PR14</strain>
    </source>
</reference>
<keyword evidence="4 6" id="KW-0012">Acyltransferase</keyword>
<evidence type="ECO:0000256" key="4">
    <source>
        <dbReference type="ARBA" id="ARBA00023315"/>
    </source>
</evidence>
<comment type="caution">
    <text evidence="9">The sequence shown here is derived from an EMBL/GenBank/DDBJ whole genome shotgun (WGS) entry which is preliminary data.</text>
</comment>
<dbReference type="GO" id="GO:0004314">
    <property type="term" value="F:[acyl-carrier-protein] S-malonyltransferase activity"/>
    <property type="evidence" value="ECO:0007669"/>
    <property type="project" value="UniProtKB-EC"/>
</dbReference>